<name>A0A4C1TAK1_EUMVA</name>
<accession>A0A4C1TAK1</accession>
<dbReference type="AlphaFoldDB" id="A0A4C1TAK1"/>
<evidence type="ECO:0000313" key="3">
    <source>
        <dbReference type="Proteomes" id="UP000299102"/>
    </source>
</evidence>
<evidence type="ECO:0000256" key="1">
    <source>
        <dbReference type="SAM" id="MobiDB-lite"/>
    </source>
</evidence>
<dbReference type="Proteomes" id="UP000299102">
    <property type="component" value="Unassembled WGS sequence"/>
</dbReference>
<protein>
    <submittedName>
        <fullName evidence="2">Uncharacterized protein</fullName>
    </submittedName>
</protein>
<keyword evidence="3" id="KW-1185">Reference proteome</keyword>
<feature type="compositionally biased region" description="Basic residues" evidence="1">
    <location>
        <begin position="35"/>
        <end position="53"/>
    </location>
</feature>
<sequence length="126" mass="13701">MPRMRGSLRASPALAAPPAARDVYGLPTGSSRLRDRSRRTPRSSSPHRRRPPARRSQSARPLPKHPRVFLDSTCLLRKCVPPPALATASVSAESSTPLVTTKYRLRHACYCRSTVPSSLPLVGPGP</sequence>
<dbReference type="EMBL" id="BGZK01000041">
    <property type="protein sequence ID" value="GBP10508.1"/>
    <property type="molecule type" value="Genomic_DNA"/>
</dbReference>
<reference evidence="2 3" key="1">
    <citation type="journal article" date="2019" name="Commun. Biol.">
        <title>The bagworm genome reveals a unique fibroin gene that provides high tensile strength.</title>
        <authorList>
            <person name="Kono N."/>
            <person name="Nakamura H."/>
            <person name="Ohtoshi R."/>
            <person name="Tomita M."/>
            <person name="Numata K."/>
            <person name="Arakawa K."/>
        </authorList>
    </citation>
    <scope>NUCLEOTIDE SEQUENCE [LARGE SCALE GENOMIC DNA]</scope>
</reference>
<feature type="compositionally biased region" description="Low complexity" evidence="1">
    <location>
        <begin position="7"/>
        <end position="21"/>
    </location>
</feature>
<evidence type="ECO:0000313" key="2">
    <source>
        <dbReference type="EMBL" id="GBP10508.1"/>
    </source>
</evidence>
<feature type="region of interest" description="Disordered" evidence="1">
    <location>
        <begin position="1"/>
        <end position="66"/>
    </location>
</feature>
<gene>
    <name evidence="2" type="ORF">EVAR_76360_1</name>
</gene>
<organism evidence="2 3">
    <name type="scientific">Eumeta variegata</name>
    <name type="common">Bagworm moth</name>
    <name type="synonym">Eumeta japonica</name>
    <dbReference type="NCBI Taxonomy" id="151549"/>
    <lineage>
        <taxon>Eukaryota</taxon>
        <taxon>Metazoa</taxon>
        <taxon>Ecdysozoa</taxon>
        <taxon>Arthropoda</taxon>
        <taxon>Hexapoda</taxon>
        <taxon>Insecta</taxon>
        <taxon>Pterygota</taxon>
        <taxon>Neoptera</taxon>
        <taxon>Endopterygota</taxon>
        <taxon>Lepidoptera</taxon>
        <taxon>Glossata</taxon>
        <taxon>Ditrysia</taxon>
        <taxon>Tineoidea</taxon>
        <taxon>Psychidae</taxon>
        <taxon>Oiketicinae</taxon>
        <taxon>Eumeta</taxon>
    </lineage>
</organism>
<comment type="caution">
    <text evidence="2">The sequence shown here is derived from an EMBL/GenBank/DDBJ whole genome shotgun (WGS) entry which is preliminary data.</text>
</comment>
<proteinExistence type="predicted"/>